<proteinExistence type="inferred from homology"/>
<dbReference type="Pfam" id="PF04303">
    <property type="entry name" value="PrpF"/>
    <property type="match status" value="1"/>
</dbReference>
<keyword evidence="5" id="KW-1185">Reference proteome</keyword>
<dbReference type="InterPro" id="IPR007400">
    <property type="entry name" value="PrpF-like"/>
</dbReference>
<evidence type="ECO:0008006" key="6">
    <source>
        <dbReference type="Google" id="ProtNLM"/>
    </source>
</evidence>
<evidence type="ECO:0000256" key="3">
    <source>
        <dbReference type="SAM" id="MobiDB-lite"/>
    </source>
</evidence>
<feature type="region of interest" description="Disordered" evidence="3">
    <location>
        <begin position="369"/>
        <end position="389"/>
    </location>
</feature>
<sequence length="431" mass="45056">MSSSGPTAPARVEREQEGVTTTGNTLPATFLRGGTSKGVFITSTSLPSSPNTPSSWDPIFLSIMGSPDPTFGRQLNGMGGGVSSLSKVMIISPPSPKHKEEGIDVEYTFAQVGVKDASVDYSGNCGNLSSMVGVYAVDEGLCTPKRAVQQVAGGKQELLGTVRSFNTNTQKVVDTTFPISENGVPLLGLPQASVAGVSGKASKIILDFIDPAGARTGKLLPTGNGTDWLELEPSSSSSVHKAHASLVDATNPTVFVSFSELSSSLPMEDYIHNSEAAAQAVNPVLELIRQAGARKMGLDPSAKAQPKIALLRAPGSAKDKEEGVDIVCYALSMGVLHKAIPMTVGLCLGVAAKTQGTIAWDIVHGRGGEHGQGQRNLGNAENPKEPSLVRIRHPGGLVDVGAEFDEKDGGTVRSAKVVRTGRRLMKGVVWY</sequence>
<dbReference type="EMBL" id="NHYE01001207">
    <property type="protein sequence ID" value="PPQ97709.1"/>
    <property type="molecule type" value="Genomic_DNA"/>
</dbReference>
<dbReference type="GO" id="GO:0016853">
    <property type="term" value="F:isomerase activity"/>
    <property type="evidence" value="ECO:0007669"/>
    <property type="project" value="UniProtKB-KW"/>
</dbReference>
<comment type="similarity">
    <text evidence="1">Belongs to the PrpF family.</text>
</comment>
<dbReference type="STRING" id="231916.A0A409Y3Y4"/>
<dbReference type="PANTHER" id="PTHR43709">
    <property type="entry name" value="ACONITATE ISOMERASE-RELATED"/>
    <property type="match status" value="1"/>
</dbReference>
<evidence type="ECO:0000313" key="5">
    <source>
        <dbReference type="Proteomes" id="UP000284706"/>
    </source>
</evidence>
<comment type="caution">
    <text evidence="4">The sequence shown here is derived from an EMBL/GenBank/DDBJ whole genome shotgun (WGS) entry which is preliminary data.</text>
</comment>
<accession>A0A409Y3Y4</accession>
<gene>
    <name evidence="4" type="ORF">CVT26_001900</name>
</gene>
<feature type="compositionally biased region" description="Polar residues" evidence="3">
    <location>
        <begin position="18"/>
        <end position="27"/>
    </location>
</feature>
<dbReference type="InParanoid" id="A0A409Y3Y4"/>
<feature type="region of interest" description="Disordered" evidence="3">
    <location>
        <begin position="1"/>
        <end position="27"/>
    </location>
</feature>
<evidence type="ECO:0000313" key="4">
    <source>
        <dbReference type="EMBL" id="PPQ97709.1"/>
    </source>
</evidence>
<organism evidence="4 5">
    <name type="scientific">Gymnopilus dilepis</name>
    <dbReference type="NCBI Taxonomy" id="231916"/>
    <lineage>
        <taxon>Eukaryota</taxon>
        <taxon>Fungi</taxon>
        <taxon>Dikarya</taxon>
        <taxon>Basidiomycota</taxon>
        <taxon>Agaricomycotina</taxon>
        <taxon>Agaricomycetes</taxon>
        <taxon>Agaricomycetidae</taxon>
        <taxon>Agaricales</taxon>
        <taxon>Agaricineae</taxon>
        <taxon>Hymenogastraceae</taxon>
        <taxon>Gymnopilus</taxon>
    </lineage>
</organism>
<protein>
    <recommendedName>
        <fullName evidence="6">DUF453-domain-containing protein</fullName>
    </recommendedName>
</protein>
<keyword evidence="2" id="KW-0413">Isomerase</keyword>
<dbReference type="AlphaFoldDB" id="A0A409Y3Y4"/>
<dbReference type="Proteomes" id="UP000284706">
    <property type="component" value="Unassembled WGS sequence"/>
</dbReference>
<reference evidence="4 5" key="1">
    <citation type="journal article" date="2018" name="Evol. Lett.">
        <title>Horizontal gene cluster transfer increased hallucinogenic mushroom diversity.</title>
        <authorList>
            <person name="Reynolds H.T."/>
            <person name="Vijayakumar V."/>
            <person name="Gluck-Thaler E."/>
            <person name="Korotkin H.B."/>
            <person name="Matheny P.B."/>
            <person name="Slot J.C."/>
        </authorList>
    </citation>
    <scope>NUCLEOTIDE SEQUENCE [LARGE SCALE GENOMIC DNA]</scope>
    <source>
        <strain evidence="4 5">SRW20</strain>
    </source>
</reference>
<dbReference type="SUPFAM" id="SSF54506">
    <property type="entry name" value="Diaminopimelate epimerase-like"/>
    <property type="match status" value="2"/>
</dbReference>
<dbReference type="PANTHER" id="PTHR43709:SF2">
    <property type="entry name" value="DUF453 DOMAIN PROTEIN (AFU_ORTHOLOGUE AFUA_6G00360)"/>
    <property type="match status" value="1"/>
</dbReference>
<evidence type="ECO:0000256" key="1">
    <source>
        <dbReference type="ARBA" id="ARBA00007673"/>
    </source>
</evidence>
<dbReference type="Gene3D" id="3.10.310.10">
    <property type="entry name" value="Diaminopimelate Epimerase, Chain A, domain 1"/>
    <property type="match status" value="2"/>
</dbReference>
<dbReference type="OrthoDB" id="10267539at2759"/>
<name>A0A409Y3Y4_9AGAR</name>
<evidence type="ECO:0000256" key="2">
    <source>
        <dbReference type="ARBA" id="ARBA00023235"/>
    </source>
</evidence>